<organism evidence="2 3">
    <name type="scientific">Tomitella cavernea</name>
    <dbReference type="NCBI Taxonomy" id="1387982"/>
    <lineage>
        <taxon>Bacteria</taxon>
        <taxon>Bacillati</taxon>
        <taxon>Actinomycetota</taxon>
        <taxon>Actinomycetes</taxon>
        <taxon>Mycobacteriales</taxon>
        <taxon>Tomitella</taxon>
    </lineage>
</organism>
<dbReference type="RefSeq" id="WP_200174706.1">
    <property type="nucleotide sequence ID" value="NZ_BAABKQ010000001.1"/>
</dbReference>
<comment type="caution">
    <text evidence="2">The sequence shown here is derived from an EMBL/GenBank/DDBJ whole genome shotgun (WGS) entry which is preliminary data.</text>
</comment>
<keyword evidence="1" id="KW-0472">Membrane</keyword>
<evidence type="ECO:0000313" key="3">
    <source>
        <dbReference type="Proteomes" id="UP001500839"/>
    </source>
</evidence>
<keyword evidence="3" id="KW-1185">Reference proteome</keyword>
<evidence type="ECO:0000313" key="2">
    <source>
        <dbReference type="EMBL" id="GAA4807971.1"/>
    </source>
</evidence>
<name>A0ABP9CBM8_9ACTN</name>
<dbReference type="EMBL" id="BAABKQ010000001">
    <property type="protein sequence ID" value="GAA4807971.1"/>
    <property type="molecule type" value="Genomic_DNA"/>
</dbReference>
<sequence>MDVQAWVTVIVGVVGFGGVIVTLWQKDRADRRAELWRRLTWAFEQAVSMNSAASALGLSAIDIVSRSALVSREEKKIASAFLDAALVSPRSGGDFE</sequence>
<proteinExistence type="predicted"/>
<protein>
    <submittedName>
        <fullName evidence="2">Uncharacterized protein</fullName>
    </submittedName>
</protein>
<gene>
    <name evidence="2" type="ORF">GCM10023353_09460</name>
</gene>
<keyword evidence="1" id="KW-0812">Transmembrane</keyword>
<reference evidence="3" key="1">
    <citation type="journal article" date="2019" name="Int. J. Syst. Evol. Microbiol.">
        <title>The Global Catalogue of Microorganisms (GCM) 10K type strain sequencing project: providing services to taxonomists for standard genome sequencing and annotation.</title>
        <authorList>
            <consortium name="The Broad Institute Genomics Platform"/>
            <consortium name="The Broad Institute Genome Sequencing Center for Infectious Disease"/>
            <person name="Wu L."/>
            <person name="Ma J."/>
        </authorList>
    </citation>
    <scope>NUCLEOTIDE SEQUENCE [LARGE SCALE GENOMIC DNA]</scope>
    <source>
        <strain evidence="3">JCM 18542</strain>
    </source>
</reference>
<dbReference type="Proteomes" id="UP001500839">
    <property type="component" value="Unassembled WGS sequence"/>
</dbReference>
<feature type="transmembrane region" description="Helical" evidence="1">
    <location>
        <begin position="6"/>
        <end position="24"/>
    </location>
</feature>
<accession>A0ABP9CBM8</accession>
<evidence type="ECO:0000256" key="1">
    <source>
        <dbReference type="SAM" id="Phobius"/>
    </source>
</evidence>
<keyword evidence="1" id="KW-1133">Transmembrane helix</keyword>